<dbReference type="AlphaFoldDB" id="A0A0F9IQK3"/>
<gene>
    <name evidence="1" type="ORF">LCGC14_1627860</name>
</gene>
<sequence>MAIDLVPPFQGLNTRITAQMMTAQATPNDGEWVDFSRISIWSIHVTDISGTDEARIRVSNALEQPSDSVHGVPFGRIIVAERMISSAQYRFRWVKVMKVKGNASSPNAYLFADWRLFDR</sequence>
<comment type="caution">
    <text evidence="1">The sequence shown here is derived from an EMBL/GenBank/DDBJ whole genome shotgun (WGS) entry which is preliminary data.</text>
</comment>
<accession>A0A0F9IQK3</accession>
<reference evidence="1" key="1">
    <citation type="journal article" date="2015" name="Nature">
        <title>Complex archaea that bridge the gap between prokaryotes and eukaryotes.</title>
        <authorList>
            <person name="Spang A."/>
            <person name="Saw J.H."/>
            <person name="Jorgensen S.L."/>
            <person name="Zaremba-Niedzwiedzka K."/>
            <person name="Martijn J."/>
            <person name="Lind A.E."/>
            <person name="van Eijk R."/>
            <person name="Schleper C."/>
            <person name="Guy L."/>
            <person name="Ettema T.J."/>
        </authorList>
    </citation>
    <scope>NUCLEOTIDE SEQUENCE</scope>
</reference>
<proteinExistence type="predicted"/>
<protein>
    <submittedName>
        <fullName evidence="1">Uncharacterized protein</fullName>
    </submittedName>
</protein>
<organism evidence="1">
    <name type="scientific">marine sediment metagenome</name>
    <dbReference type="NCBI Taxonomy" id="412755"/>
    <lineage>
        <taxon>unclassified sequences</taxon>
        <taxon>metagenomes</taxon>
        <taxon>ecological metagenomes</taxon>
    </lineage>
</organism>
<dbReference type="EMBL" id="LAZR01013389">
    <property type="protein sequence ID" value="KKM22189.1"/>
    <property type="molecule type" value="Genomic_DNA"/>
</dbReference>
<evidence type="ECO:0000313" key="1">
    <source>
        <dbReference type="EMBL" id="KKM22189.1"/>
    </source>
</evidence>
<name>A0A0F9IQK3_9ZZZZ</name>